<dbReference type="InterPro" id="IPR038408">
    <property type="entry name" value="GNK2_sf"/>
</dbReference>
<dbReference type="InterPro" id="IPR052059">
    <property type="entry name" value="CR_Ser/Thr_kinase"/>
</dbReference>
<keyword evidence="5 10" id="KW-0547">Nucleotide-binding</keyword>
<keyword evidence="1" id="KW-0723">Serine/threonine-protein kinase</keyword>
<proteinExistence type="predicted"/>
<evidence type="ECO:0000256" key="12">
    <source>
        <dbReference type="SAM" id="Phobius"/>
    </source>
</evidence>
<evidence type="ECO:0000259" key="13">
    <source>
        <dbReference type="PROSITE" id="PS50011"/>
    </source>
</evidence>
<dbReference type="FunFam" id="3.30.200.20:FF:000177">
    <property type="entry name" value="Cysteine-rich receptor-like protein kinase 2"/>
    <property type="match status" value="1"/>
</dbReference>
<dbReference type="InterPro" id="IPR000719">
    <property type="entry name" value="Prot_kinase_dom"/>
</dbReference>
<keyword evidence="7 10" id="KW-0067">ATP-binding</keyword>
<evidence type="ECO:0000313" key="16">
    <source>
        <dbReference type="RefSeq" id="XP_004500476.1"/>
    </source>
</evidence>
<keyword evidence="9" id="KW-0325">Glycoprotein</keyword>
<dbReference type="FunFam" id="3.30.430.20:FF:000014">
    <property type="entry name" value="Cysteine-rich receptor-like protein kinase 2"/>
    <property type="match status" value="1"/>
</dbReference>
<protein>
    <submittedName>
        <fullName evidence="16">Cysteine-rich receptor-like protein kinase 3</fullName>
    </submittedName>
</protein>
<evidence type="ECO:0000256" key="7">
    <source>
        <dbReference type="ARBA" id="ARBA00022840"/>
    </source>
</evidence>
<dbReference type="GeneID" id="101494176"/>
<keyword evidence="8" id="KW-0675">Receptor</keyword>
<evidence type="ECO:0000256" key="6">
    <source>
        <dbReference type="ARBA" id="ARBA00022777"/>
    </source>
</evidence>
<dbReference type="PaxDb" id="3827-XP_004500476.1"/>
<dbReference type="CDD" id="cd23509">
    <property type="entry name" value="Gnk2-like"/>
    <property type="match status" value="2"/>
</dbReference>
<evidence type="ECO:0000313" key="15">
    <source>
        <dbReference type="Proteomes" id="UP000087171"/>
    </source>
</evidence>
<keyword evidence="4" id="KW-0677">Repeat</keyword>
<evidence type="ECO:0000256" key="2">
    <source>
        <dbReference type="ARBA" id="ARBA00022679"/>
    </source>
</evidence>
<evidence type="ECO:0000256" key="8">
    <source>
        <dbReference type="ARBA" id="ARBA00023170"/>
    </source>
</evidence>
<keyword evidence="12" id="KW-1133">Transmembrane helix</keyword>
<dbReference type="Gene3D" id="3.30.200.20">
    <property type="entry name" value="Phosphorylase Kinase, domain 1"/>
    <property type="match status" value="1"/>
</dbReference>
<evidence type="ECO:0000256" key="4">
    <source>
        <dbReference type="ARBA" id="ARBA00022737"/>
    </source>
</evidence>
<dbReference type="RefSeq" id="XP_004500476.1">
    <property type="nucleotide sequence ID" value="XM_004500419.3"/>
</dbReference>
<dbReference type="STRING" id="3827.A0A1S2Y786"/>
<dbReference type="Gene3D" id="3.30.430.20">
    <property type="entry name" value="Gnk2 domain, C-X8-C-X2-C motif"/>
    <property type="match status" value="2"/>
</dbReference>
<evidence type="ECO:0000256" key="10">
    <source>
        <dbReference type="PROSITE-ProRule" id="PRU10141"/>
    </source>
</evidence>
<dbReference type="Gene3D" id="1.10.510.10">
    <property type="entry name" value="Transferase(Phosphotransferase) domain 1"/>
    <property type="match status" value="1"/>
</dbReference>
<sequence>MSFFYLVLTLYINRQFPSCETNFKTNDNNMRRQQFNLLITSLLLCSWSFVVTQADPETHLINKGCSQYNATNLSNFYQNLNTTLSDLKSQVGNKNKHFATAQLARGENPVYALFQCRNYLSNSDCSACFQVAAAQIRNCSAGSNGARVIYDGCFLRYESSGFFDETTQLGNGVICGNETVNGATALTSAAQQALRDLQTATPKIPGYYAATKTPFGGNSIYAIAQCAETVTESGCLDCLKVGFNNINNCFPDADGRAFDAGCYIRYSEESFFADNQTIDITPFLNQGGSSKKRAIIGGVVGGVAFVVILLALLFVWLRLNKKPKRLPIGDILGATELKGPVIYRYKDLKSATKNFNDENKLGEGGFGDVYKGTLKNGKIVAVKKLILDHYGKMDGQFESEVKLISNVHHRNLVRLLGFCSKGQERILVYEYMANKSLDRFLFGEKTGSLNWIQRYDIILGTARGLAYLHEDFYVCIIHRDIKTSNILLDDDLQPRIADFGLARLLPEDQTHLSTRFAGTLGYTAPEYAIHGQLSVKADTYSFGVVVLEIISGQKSSELRDDPDGEFLLQRAWKLYEGERHLELVDKTLNSSDYDAEEVKKVIEIALCCTQASAATRPTMSEIVVLLKSKNLVEHIRPSMPVFVDSNLRPRTNNSTLAASSTSNATASPSVLSAR</sequence>
<dbReference type="Pfam" id="PF00069">
    <property type="entry name" value="Pkinase"/>
    <property type="match status" value="1"/>
</dbReference>
<dbReference type="GO" id="GO:0005524">
    <property type="term" value="F:ATP binding"/>
    <property type="evidence" value="ECO:0007669"/>
    <property type="project" value="UniProtKB-UniRule"/>
</dbReference>
<evidence type="ECO:0000256" key="9">
    <source>
        <dbReference type="ARBA" id="ARBA00023180"/>
    </source>
</evidence>
<reference evidence="16" key="2">
    <citation type="submission" date="2025-08" db="UniProtKB">
        <authorList>
            <consortium name="RefSeq"/>
        </authorList>
    </citation>
    <scope>IDENTIFICATION</scope>
    <source>
        <tissue evidence="16">Etiolated seedlings</tissue>
    </source>
</reference>
<feature type="compositionally biased region" description="Low complexity" evidence="11">
    <location>
        <begin position="653"/>
        <end position="667"/>
    </location>
</feature>
<evidence type="ECO:0000256" key="1">
    <source>
        <dbReference type="ARBA" id="ARBA00022527"/>
    </source>
</evidence>
<dbReference type="PROSITE" id="PS00107">
    <property type="entry name" value="PROTEIN_KINASE_ATP"/>
    <property type="match status" value="1"/>
</dbReference>
<evidence type="ECO:0000256" key="11">
    <source>
        <dbReference type="SAM" id="MobiDB-lite"/>
    </source>
</evidence>
<keyword evidence="3" id="KW-0732">Signal</keyword>
<keyword evidence="15" id="KW-1185">Reference proteome</keyword>
<dbReference type="InterPro" id="IPR011009">
    <property type="entry name" value="Kinase-like_dom_sf"/>
</dbReference>
<keyword evidence="12" id="KW-0812">Transmembrane</keyword>
<dbReference type="InterPro" id="IPR008271">
    <property type="entry name" value="Ser/Thr_kinase_AS"/>
</dbReference>
<organism evidence="15 16">
    <name type="scientific">Cicer arietinum</name>
    <name type="common">Chickpea</name>
    <name type="synonym">Garbanzo</name>
    <dbReference type="NCBI Taxonomy" id="3827"/>
    <lineage>
        <taxon>Eukaryota</taxon>
        <taxon>Viridiplantae</taxon>
        <taxon>Streptophyta</taxon>
        <taxon>Embryophyta</taxon>
        <taxon>Tracheophyta</taxon>
        <taxon>Spermatophyta</taxon>
        <taxon>Magnoliopsida</taxon>
        <taxon>eudicotyledons</taxon>
        <taxon>Gunneridae</taxon>
        <taxon>Pentapetalae</taxon>
        <taxon>rosids</taxon>
        <taxon>fabids</taxon>
        <taxon>Fabales</taxon>
        <taxon>Fabaceae</taxon>
        <taxon>Papilionoideae</taxon>
        <taxon>50 kb inversion clade</taxon>
        <taxon>NPAAA clade</taxon>
        <taxon>Hologalegina</taxon>
        <taxon>IRL clade</taxon>
        <taxon>Cicereae</taxon>
        <taxon>Cicer</taxon>
    </lineage>
</organism>
<gene>
    <name evidence="16" type="primary">LOC101494176</name>
</gene>
<dbReference type="eggNOG" id="ENOG502QWMW">
    <property type="taxonomic scope" value="Eukaryota"/>
</dbReference>
<dbReference type="PROSITE" id="PS00108">
    <property type="entry name" value="PROTEIN_KINASE_ST"/>
    <property type="match status" value="1"/>
</dbReference>
<dbReference type="PROSITE" id="PS50011">
    <property type="entry name" value="PROTEIN_KINASE_DOM"/>
    <property type="match status" value="1"/>
</dbReference>
<name>A0A1S2Y786_CICAR</name>
<dbReference type="CDD" id="cd14066">
    <property type="entry name" value="STKc_IRAK"/>
    <property type="match status" value="1"/>
</dbReference>
<feature type="domain" description="Gnk2-homologous" evidence="14">
    <location>
        <begin position="58"/>
        <end position="162"/>
    </location>
</feature>
<feature type="domain" description="Protein kinase" evidence="13">
    <location>
        <begin position="355"/>
        <end position="642"/>
    </location>
</feature>
<dbReference type="KEGG" id="cam:101494176"/>
<dbReference type="PANTHER" id="PTHR47973">
    <property type="entry name" value="CYSTEINE-RICH RECEPTOR-LIKE PROTEIN KINASE 3"/>
    <property type="match status" value="1"/>
</dbReference>
<reference evidence="15" key="1">
    <citation type="journal article" date="2013" name="Nat. Biotechnol.">
        <title>Draft genome sequence of chickpea (Cicer arietinum) provides a resource for trait improvement.</title>
        <authorList>
            <person name="Varshney R.K."/>
            <person name="Song C."/>
            <person name="Saxena R.K."/>
            <person name="Azam S."/>
            <person name="Yu S."/>
            <person name="Sharpe A.G."/>
            <person name="Cannon S."/>
            <person name="Baek J."/>
            <person name="Rosen B.D."/>
            <person name="Tar'an B."/>
            <person name="Millan T."/>
            <person name="Zhang X."/>
            <person name="Ramsay L.D."/>
            <person name="Iwata A."/>
            <person name="Wang Y."/>
            <person name="Nelson W."/>
            <person name="Farmer A.D."/>
            <person name="Gaur P.M."/>
            <person name="Soderlund C."/>
            <person name="Penmetsa R.V."/>
            <person name="Xu C."/>
            <person name="Bharti A.K."/>
            <person name="He W."/>
            <person name="Winter P."/>
            <person name="Zhao S."/>
            <person name="Hane J.K."/>
            <person name="Carrasquilla-Garcia N."/>
            <person name="Condie J.A."/>
            <person name="Upadhyaya H.D."/>
            <person name="Luo M.C."/>
            <person name="Thudi M."/>
            <person name="Gowda C.L."/>
            <person name="Singh N.P."/>
            <person name="Lichtenzveig J."/>
            <person name="Gali K.K."/>
            <person name="Rubio J."/>
            <person name="Nadarajan N."/>
            <person name="Dolezel J."/>
            <person name="Bansal K.C."/>
            <person name="Xu X."/>
            <person name="Edwards D."/>
            <person name="Zhang G."/>
            <person name="Kahl G."/>
            <person name="Gil J."/>
            <person name="Singh K.B."/>
            <person name="Datta S.K."/>
            <person name="Jackson S.A."/>
            <person name="Wang J."/>
            <person name="Cook D.R."/>
        </authorList>
    </citation>
    <scope>NUCLEOTIDE SEQUENCE [LARGE SCALE GENOMIC DNA]</scope>
    <source>
        <strain evidence="15">cv. CDC Frontier</strain>
    </source>
</reference>
<feature type="region of interest" description="Disordered" evidence="11">
    <location>
        <begin position="653"/>
        <end position="674"/>
    </location>
</feature>
<dbReference type="SMART" id="SM00220">
    <property type="entry name" value="S_TKc"/>
    <property type="match status" value="1"/>
</dbReference>
<accession>A0A1S2Y786</accession>
<dbReference type="Pfam" id="PF01657">
    <property type="entry name" value="Stress-antifung"/>
    <property type="match status" value="2"/>
</dbReference>
<keyword evidence="6" id="KW-0418">Kinase</keyword>
<dbReference type="AlphaFoldDB" id="A0A1S2Y786"/>
<keyword evidence="12" id="KW-0472">Membrane</keyword>
<dbReference type="OrthoDB" id="4062651at2759"/>
<dbReference type="SUPFAM" id="SSF56112">
    <property type="entry name" value="Protein kinase-like (PK-like)"/>
    <property type="match status" value="1"/>
</dbReference>
<feature type="transmembrane region" description="Helical" evidence="12">
    <location>
        <begin position="294"/>
        <end position="317"/>
    </location>
</feature>
<dbReference type="FunFam" id="3.30.430.20:FF:000017">
    <property type="entry name" value="Cysteine-rich receptor-like protein kinase 2"/>
    <property type="match status" value="1"/>
</dbReference>
<dbReference type="FunFam" id="1.10.510.10:FF:000336">
    <property type="entry name" value="Cysteine-rich receptor-like protein kinase 2"/>
    <property type="match status" value="1"/>
</dbReference>
<dbReference type="GO" id="GO:0004674">
    <property type="term" value="F:protein serine/threonine kinase activity"/>
    <property type="evidence" value="ECO:0007669"/>
    <property type="project" value="UniProtKB-KW"/>
</dbReference>
<dbReference type="Proteomes" id="UP000087171">
    <property type="component" value="Chromosome Ca5"/>
</dbReference>
<evidence type="ECO:0000259" key="14">
    <source>
        <dbReference type="PROSITE" id="PS51473"/>
    </source>
</evidence>
<dbReference type="PROSITE" id="PS51473">
    <property type="entry name" value="GNK2"/>
    <property type="match status" value="2"/>
</dbReference>
<evidence type="ECO:0000256" key="5">
    <source>
        <dbReference type="ARBA" id="ARBA00022741"/>
    </source>
</evidence>
<feature type="binding site" evidence="10">
    <location>
        <position position="384"/>
    </location>
    <ligand>
        <name>ATP</name>
        <dbReference type="ChEBI" id="CHEBI:30616"/>
    </ligand>
</feature>
<feature type="domain" description="Gnk2-homologous" evidence="14">
    <location>
        <begin position="168"/>
        <end position="271"/>
    </location>
</feature>
<evidence type="ECO:0000256" key="3">
    <source>
        <dbReference type="ARBA" id="ARBA00022729"/>
    </source>
</evidence>
<dbReference type="InterPro" id="IPR017441">
    <property type="entry name" value="Protein_kinase_ATP_BS"/>
</dbReference>
<dbReference type="InterPro" id="IPR002902">
    <property type="entry name" value="GNK2"/>
</dbReference>
<keyword evidence="2" id="KW-0808">Transferase</keyword>